<reference evidence="4 5" key="1">
    <citation type="journal article" date="2018" name="Biotechnol. Biofuels">
        <title>Integrative visual omics of the white-rot fungus Polyporus brumalis exposes the biotechnological potential of its oxidative enzymes for delignifying raw plant biomass.</title>
        <authorList>
            <person name="Miyauchi S."/>
            <person name="Rancon A."/>
            <person name="Drula E."/>
            <person name="Hage H."/>
            <person name="Chaduli D."/>
            <person name="Favel A."/>
            <person name="Grisel S."/>
            <person name="Henrissat B."/>
            <person name="Herpoel-Gimbert I."/>
            <person name="Ruiz-Duenas F.J."/>
            <person name="Chevret D."/>
            <person name="Hainaut M."/>
            <person name="Lin J."/>
            <person name="Wang M."/>
            <person name="Pangilinan J."/>
            <person name="Lipzen A."/>
            <person name="Lesage-Meessen L."/>
            <person name="Navarro D."/>
            <person name="Riley R."/>
            <person name="Grigoriev I.V."/>
            <person name="Zhou S."/>
            <person name="Raouche S."/>
            <person name="Rosso M.N."/>
        </authorList>
    </citation>
    <scope>NUCLEOTIDE SEQUENCE [LARGE SCALE GENOMIC DNA]</scope>
    <source>
        <strain evidence="4 5">BRFM 1820</strain>
    </source>
</reference>
<dbReference type="OrthoDB" id="439046at2759"/>
<feature type="binding site" evidence="2">
    <location>
        <begin position="114"/>
        <end position="115"/>
    </location>
    <ligand>
        <name>ATP</name>
        <dbReference type="ChEBI" id="CHEBI:30616"/>
    </ligand>
</feature>
<protein>
    <recommendedName>
        <fullName evidence="3">Fido domain-containing protein</fullName>
    </recommendedName>
</protein>
<dbReference type="InterPro" id="IPR003812">
    <property type="entry name" value="Fido"/>
</dbReference>
<dbReference type="InterPro" id="IPR036597">
    <property type="entry name" value="Fido-like_dom_sf"/>
</dbReference>
<dbReference type="SUPFAM" id="SSF140931">
    <property type="entry name" value="Fic-like"/>
    <property type="match status" value="1"/>
</dbReference>
<dbReference type="STRING" id="139420.A0A371DHE5"/>
<name>A0A371DHE5_9APHY</name>
<dbReference type="PANTHER" id="PTHR13504">
    <property type="entry name" value="FIDO DOMAIN-CONTAINING PROTEIN DDB_G0283145"/>
    <property type="match status" value="1"/>
</dbReference>
<dbReference type="Proteomes" id="UP000256964">
    <property type="component" value="Unassembled WGS sequence"/>
</dbReference>
<dbReference type="Pfam" id="PF02661">
    <property type="entry name" value="Fic"/>
    <property type="match status" value="1"/>
</dbReference>
<sequence>METCRFLDPGRYIPAGQTRSSTKTTVQILGHYSAHCCPFTEVDKELDYICTMSKQWIKSWRNPFATASWMHLLLARCHPFDDGNGRIARIIASIPLVKAGYPPISVTLRQQHSYYAGTQQAYDGDHSLFIECLVEGMRDTIKYVQAIAA</sequence>
<evidence type="ECO:0000256" key="1">
    <source>
        <dbReference type="PIRSR" id="PIRSR640198-1"/>
    </source>
</evidence>
<dbReference type="Gene3D" id="1.10.3290.10">
    <property type="entry name" value="Fido-like domain"/>
    <property type="match status" value="1"/>
</dbReference>
<dbReference type="PANTHER" id="PTHR13504:SF38">
    <property type="entry name" value="FIDO DOMAIN-CONTAINING PROTEIN"/>
    <property type="match status" value="1"/>
</dbReference>
<gene>
    <name evidence="4" type="ORF">OH76DRAFT_1346043</name>
</gene>
<evidence type="ECO:0000313" key="4">
    <source>
        <dbReference type="EMBL" id="RDX51952.1"/>
    </source>
</evidence>
<dbReference type="AlphaFoldDB" id="A0A371DHE5"/>
<proteinExistence type="predicted"/>
<keyword evidence="2" id="KW-0067">ATP-binding</keyword>
<evidence type="ECO:0000313" key="5">
    <source>
        <dbReference type="Proteomes" id="UP000256964"/>
    </source>
</evidence>
<feature type="active site" evidence="1">
    <location>
        <position position="78"/>
    </location>
</feature>
<dbReference type="InterPro" id="IPR040198">
    <property type="entry name" value="Fido_containing"/>
</dbReference>
<dbReference type="PROSITE" id="PS51459">
    <property type="entry name" value="FIDO"/>
    <property type="match status" value="1"/>
</dbReference>
<evidence type="ECO:0000256" key="2">
    <source>
        <dbReference type="PIRSR" id="PIRSR640198-2"/>
    </source>
</evidence>
<dbReference type="EMBL" id="KZ857392">
    <property type="protein sequence ID" value="RDX51952.1"/>
    <property type="molecule type" value="Genomic_DNA"/>
</dbReference>
<feature type="binding site" evidence="2">
    <location>
        <begin position="82"/>
        <end position="89"/>
    </location>
    <ligand>
        <name>ATP</name>
        <dbReference type="ChEBI" id="CHEBI:30616"/>
    </ligand>
</feature>
<accession>A0A371DHE5</accession>
<organism evidence="4 5">
    <name type="scientific">Lentinus brumalis</name>
    <dbReference type="NCBI Taxonomy" id="2498619"/>
    <lineage>
        <taxon>Eukaryota</taxon>
        <taxon>Fungi</taxon>
        <taxon>Dikarya</taxon>
        <taxon>Basidiomycota</taxon>
        <taxon>Agaricomycotina</taxon>
        <taxon>Agaricomycetes</taxon>
        <taxon>Polyporales</taxon>
        <taxon>Polyporaceae</taxon>
        <taxon>Lentinus</taxon>
    </lineage>
</organism>
<evidence type="ECO:0000259" key="3">
    <source>
        <dbReference type="PROSITE" id="PS51459"/>
    </source>
</evidence>
<keyword evidence="2" id="KW-0547">Nucleotide-binding</keyword>
<dbReference type="GO" id="GO:0005524">
    <property type="term" value="F:ATP binding"/>
    <property type="evidence" value="ECO:0007669"/>
    <property type="project" value="UniProtKB-KW"/>
</dbReference>
<feature type="domain" description="Fido" evidence="3">
    <location>
        <begin position="1"/>
        <end position="146"/>
    </location>
</feature>
<keyword evidence="5" id="KW-1185">Reference proteome</keyword>